<dbReference type="EMBL" id="LAZR01055440">
    <property type="protein sequence ID" value="KKK76361.1"/>
    <property type="molecule type" value="Genomic_DNA"/>
</dbReference>
<dbReference type="SMART" id="SM00418">
    <property type="entry name" value="HTH_ARSR"/>
    <property type="match status" value="1"/>
</dbReference>
<evidence type="ECO:0000259" key="4">
    <source>
        <dbReference type="PROSITE" id="PS50987"/>
    </source>
</evidence>
<dbReference type="GO" id="GO:0003700">
    <property type="term" value="F:DNA-binding transcription factor activity"/>
    <property type="evidence" value="ECO:0007669"/>
    <property type="project" value="InterPro"/>
</dbReference>
<gene>
    <name evidence="5" type="ORF">LCGC14_2864440</name>
</gene>
<dbReference type="InterPro" id="IPR051081">
    <property type="entry name" value="HTH_MetalResp_TranReg"/>
</dbReference>
<protein>
    <recommendedName>
        <fullName evidence="4">HTH arsR-type domain-containing protein</fullName>
    </recommendedName>
</protein>
<accession>A0A0F9AVW8</accession>
<evidence type="ECO:0000256" key="3">
    <source>
        <dbReference type="ARBA" id="ARBA00023163"/>
    </source>
</evidence>
<dbReference type="PANTHER" id="PTHR33154">
    <property type="entry name" value="TRANSCRIPTIONAL REGULATOR, ARSR FAMILY"/>
    <property type="match status" value="1"/>
</dbReference>
<proteinExistence type="predicted"/>
<evidence type="ECO:0000256" key="2">
    <source>
        <dbReference type="ARBA" id="ARBA00023125"/>
    </source>
</evidence>
<organism evidence="5">
    <name type="scientific">marine sediment metagenome</name>
    <dbReference type="NCBI Taxonomy" id="412755"/>
    <lineage>
        <taxon>unclassified sequences</taxon>
        <taxon>metagenomes</taxon>
        <taxon>ecological metagenomes</taxon>
    </lineage>
</organism>
<dbReference type="GO" id="GO:0003677">
    <property type="term" value="F:DNA binding"/>
    <property type="evidence" value="ECO:0007669"/>
    <property type="project" value="UniProtKB-KW"/>
</dbReference>
<dbReference type="CDD" id="cd00090">
    <property type="entry name" value="HTH_ARSR"/>
    <property type="match status" value="1"/>
</dbReference>
<evidence type="ECO:0000256" key="1">
    <source>
        <dbReference type="ARBA" id="ARBA00023015"/>
    </source>
</evidence>
<dbReference type="AlphaFoldDB" id="A0A0F9AVW8"/>
<keyword evidence="2" id="KW-0238">DNA-binding</keyword>
<name>A0A0F9AVW8_9ZZZZ</name>
<reference evidence="5" key="1">
    <citation type="journal article" date="2015" name="Nature">
        <title>Complex archaea that bridge the gap between prokaryotes and eukaryotes.</title>
        <authorList>
            <person name="Spang A."/>
            <person name="Saw J.H."/>
            <person name="Jorgensen S.L."/>
            <person name="Zaremba-Niedzwiedzka K."/>
            <person name="Martijn J."/>
            <person name="Lind A.E."/>
            <person name="van Eijk R."/>
            <person name="Schleper C."/>
            <person name="Guy L."/>
            <person name="Ettema T.J."/>
        </authorList>
    </citation>
    <scope>NUCLEOTIDE SEQUENCE</scope>
</reference>
<dbReference type="PROSITE" id="PS50987">
    <property type="entry name" value="HTH_ARSR_2"/>
    <property type="match status" value="1"/>
</dbReference>
<dbReference type="SUPFAM" id="SSF46785">
    <property type="entry name" value="Winged helix' DNA-binding domain"/>
    <property type="match status" value="1"/>
</dbReference>
<dbReference type="PANTHER" id="PTHR33154:SF33">
    <property type="entry name" value="TRANSCRIPTIONAL REPRESSOR SDPR"/>
    <property type="match status" value="1"/>
</dbReference>
<dbReference type="InterPro" id="IPR001845">
    <property type="entry name" value="HTH_ArsR_DNA-bd_dom"/>
</dbReference>
<dbReference type="InterPro" id="IPR011991">
    <property type="entry name" value="ArsR-like_HTH"/>
</dbReference>
<keyword evidence="3" id="KW-0804">Transcription</keyword>
<dbReference type="NCBIfam" id="NF033788">
    <property type="entry name" value="HTH_metalloreg"/>
    <property type="match status" value="1"/>
</dbReference>
<comment type="caution">
    <text evidence="5">The sequence shown here is derived from an EMBL/GenBank/DDBJ whole genome shotgun (WGS) entry which is preliminary data.</text>
</comment>
<dbReference type="Gene3D" id="1.10.10.10">
    <property type="entry name" value="Winged helix-like DNA-binding domain superfamily/Winged helix DNA-binding domain"/>
    <property type="match status" value="1"/>
</dbReference>
<dbReference type="InterPro" id="IPR036388">
    <property type="entry name" value="WH-like_DNA-bd_sf"/>
</dbReference>
<keyword evidence="1" id="KW-0805">Transcription regulation</keyword>
<sequence length="110" mass="12356">MKKASELFKLLAVDSRIEIVEQLKKGPMSVNALAEALGVSQSAVSQHLRVLKSADLVEDERDGYWIYYSLNQEALEECRQRLNKICTCGCDGQSRKLRKITPVKSLSLKS</sequence>
<evidence type="ECO:0000313" key="5">
    <source>
        <dbReference type="EMBL" id="KKK76361.1"/>
    </source>
</evidence>
<dbReference type="PRINTS" id="PR00778">
    <property type="entry name" value="HTHARSR"/>
</dbReference>
<feature type="domain" description="HTH arsR-type" evidence="4">
    <location>
        <begin position="1"/>
        <end position="90"/>
    </location>
</feature>
<dbReference type="Pfam" id="PF01022">
    <property type="entry name" value="HTH_5"/>
    <property type="match status" value="1"/>
</dbReference>
<dbReference type="InterPro" id="IPR036390">
    <property type="entry name" value="WH_DNA-bd_sf"/>
</dbReference>